<feature type="compositionally biased region" description="Basic and acidic residues" evidence="1">
    <location>
        <begin position="301"/>
        <end position="311"/>
    </location>
</feature>
<gene>
    <name evidence="2" type="ORF">CK203_051834</name>
</gene>
<protein>
    <submittedName>
        <fullName evidence="2">Uncharacterized protein</fullName>
    </submittedName>
</protein>
<sequence>MSANKEATSSSSSGDAHAEKSVDKLSVKEFRERFCIPNGVFVELVDGEVVTTEKFEDNAIFFTKEQFNVGLQFPLSSLPSVPIVGDQPFGFDQGGRQGTCVGQGPMAGLAVHPDRPFTPNQSLKVPGQKGEAGGMGGESLVSTEPQPYVLNILPRRLPKEVVAGEHFILKDLPFYVAVQKADVWSRKARLNKREKKGKKEITIREPDIAVLPSVSSGSGRLAGLNHSGPSMPVVGRLALLAEEATLINQPGSPHPDADAAGAFCAKALPHTAPPTEETGAESQGLPLCEPSPLAFCTDEGASYKEDDHPEGSETEMAEENPTAPVLVPDGDSPGEAQGRPVDDAACISAGPFSYAELGEMLKQIPSGSDVVVPSTKMFEATEMRTNSEKELRLRLKQTEASLSAARDDNEALWIELAEAKSREGIYRCPPA</sequence>
<proteinExistence type="predicted"/>
<feature type="region of interest" description="Disordered" evidence="1">
    <location>
        <begin position="300"/>
        <end position="340"/>
    </location>
</feature>
<comment type="caution">
    <text evidence="2">The sequence shown here is derived from an EMBL/GenBank/DDBJ whole genome shotgun (WGS) entry which is preliminary data.</text>
</comment>
<name>A0A438GUN7_VITVI</name>
<organism evidence="2 3">
    <name type="scientific">Vitis vinifera</name>
    <name type="common">Grape</name>
    <dbReference type="NCBI Taxonomy" id="29760"/>
    <lineage>
        <taxon>Eukaryota</taxon>
        <taxon>Viridiplantae</taxon>
        <taxon>Streptophyta</taxon>
        <taxon>Embryophyta</taxon>
        <taxon>Tracheophyta</taxon>
        <taxon>Spermatophyta</taxon>
        <taxon>Magnoliopsida</taxon>
        <taxon>eudicotyledons</taxon>
        <taxon>Gunneridae</taxon>
        <taxon>Pentapetalae</taxon>
        <taxon>rosids</taxon>
        <taxon>Vitales</taxon>
        <taxon>Vitaceae</taxon>
        <taxon>Viteae</taxon>
        <taxon>Vitis</taxon>
    </lineage>
</organism>
<feature type="region of interest" description="Disordered" evidence="1">
    <location>
        <begin position="1"/>
        <end position="21"/>
    </location>
</feature>
<dbReference type="AlphaFoldDB" id="A0A438GUN7"/>
<dbReference type="EMBL" id="QGNW01000338">
    <property type="protein sequence ID" value="RVW75917.1"/>
    <property type="molecule type" value="Genomic_DNA"/>
</dbReference>
<dbReference type="Proteomes" id="UP000288805">
    <property type="component" value="Unassembled WGS sequence"/>
</dbReference>
<evidence type="ECO:0000313" key="3">
    <source>
        <dbReference type="Proteomes" id="UP000288805"/>
    </source>
</evidence>
<evidence type="ECO:0000256" key="1">
    <source>
        <dbReference type="SAM" id="MobiDB-lite"/>
    </source>
</evidence>
<evidence type="ECO:0000313" key="2">
    <source>
        <dbReference type="EMBL" id="RVW75917.1"/>
    </source>
</evidence>
<reference evidence="2 3" key="1">
    <citation type="journal article" date="2018" name="PLoS Genet.">
        <title>Population sequencing reveals clonal diversity and ancestral inbreeding in the grapevine cultivar Chardonnay.</title>
        <authorList>
            <person name="Roach M.J."/>
            <person name="Johnson D.L."/>
            <person name="Bohlmann J."/>
            <person name="van Vuuren H.J."/>
            <person name="Jones S.J."/>
            <person name="Pretorius I.S."/>
            <person name="Schmidt S.A."/>
            <person name="Borneman A.R."/>
        </authorList>
    </citation>
    <scope>NUCLEOTIDE SEQUENCE [LARGE SCALE GENOMIC DNA]</scope>
    <source>
        <strain evidence="3">cv. Chardonnay</strain>
        <tissue evidence="2">Leaf</tissue>
    </source>
</reference>
<accession>A0A438GUN7</accession>